<organism evidence="3 4">
    <name type="scientific">Luteipulveratus flavus</name>
    <dbReference type="NCBI Taxonomy" id="3031728"/>
    <lineage>
        <taxon>Bacteria</taxon>
        <taxon>Bacillati</taxon>
        <taxon>Actinomycetota</taxon>
        <taxon>Actinomycetes</taxon>
        <taxon>Micrococcales</taxon>
        <taxon>Dermacoccaceae</taxon>
        <taxon>Luteipulveratus</taxon>
    </lineage>
</organism>
<dbReference type="RefSeq" id="WP_277191503.1">
    <property type="nucleotide sequence ID" value="NZ_JAROAV010000023.1"/>
</dbReference>
<proteinExistence type="predicted"/>
<keyword evidence="2" id="KW-1133">Transmembrane helix</keyword>
<evidence type="ECO:0000313" key="4">
    <source>
        <dbReference type="Proteomes" id="UP001528912"/>
    </source>
</evidence>
<dbReference type="Proteomes" id="UP001528912">
    <property type="component" value="Unassembled WGS sequence"/>
</dbReference>
<accession>A0ABT6C4R5</accession>
<reference evidence="3 4" key="1">
    <citation type="submission" date="2023-03" db="EMBL/GenBank/DDBJ databases">
        <title>YIM 133296 draft genome.</title>
        <authorList>
            <person name="Xiong L."/>
        </authorList>
    </citation>
    <scope>NUCLEOTIDE SEQUENCE [LARGE SCALE GENOMIC DNA]</scope>
    <source>
        <strain evidence="3 4">YIM 133296</strain>
    </source>
</reference>
<feature type="region of interest" description="Disordered" evidence="1">
    <location>
        <begin position="11"/>
        <end position="50"/>
    </location>
</feature>
<dbReference type="EMBL" id="JAROAV010000023">
    <property type="protein sequence ID" value="MDF8263870.1"/>
    <property type="molecule type" value="Genomic_DNA"/>
</dbReference>
<evidence type="ECO:0000256" key="1">
    <source>
        <dbReference type="SAM" id="MobiDB-lite"/>
    </source>
</evidence>
<sequence length="220" mass="22097">MPDDVMARIQSALQREQDDRAGSSENVTPLVGRPTAPSADGASAVPGGRRHGRARWLAPVAGLGAAAAIAVGALGVTKAMNNDEAPPAAAPTASATAPDGSGSVNPMDKVSIQNSGRDYTAAGLTTEAAALKTQSGSIDPIRAEAIGLGPAATARGLLDCLKGLGPQLVTADRIAADFGMYEGKPAIVVVITDNGKSNVWVFSRQCSQGSGKIAGPTQLT</sequence>
<evidence type="ECO:0000313" key="3">
    <source>
        <dbReference type="EMBL" id="MDF8263870.1"/>
    </source>
</evidence>
<protein>
    <submittedName>
        <fullName evidence="3">Uncharacterized protein</fullName>
    </submittedName>
</protein>
<gene>
    <name evidence="3" type="ORF">P4R38_06405</name>
</gene>
<feature type="transmembrane region" description="Helical" evidence="2">
    <location>
        <begin position="56"/>
        <end position="76"/>
    </location>
</feature>
<feature type="compositionally biased region" description="Low complexity" evidence="1">
    <location>
        <begin position="85"/>
        <end position="98"/>
    </location>
</feature>
<evidence type="ECO:0000256" key="2">
    <source>
        <dbReference type="SAM" id="Phobius"/>
    </source>
</evidence>
<feature type="region of interest" description="Disordered" evidence="1">
    <location>
        <begin position="84"/>
        <end position="108"/>
    </location>
</feature>
<keyword evidence="2" id="KW-0472">Membrane</keyword>
<keyword evidence="4" id="KW-1185">Reference proteome</keyword>
<keyword evidence="2" id="KW-0812">Transmembrane</keyword>
<comment type="caution">
    <text evidence="3">The sequence shown here is derived from an EMBL/GenBank/DDBJ whole genome shotgun (WGS) entry which is preliminary data.</text>
</comment>
<name>A0ABT6C4R5_9MICO</name>